<evidence type="ECO:0000256" key="3">
    <source>
        <dbReference type="ARBA" id="ARBA00022833"/>
    </source>
</evidence>
<dbReference type="InterPro" id="IPR027974">
    <property type="entry name" value="DUF4470"/>
</dbReference>
<dbReference type="EMBL" id="CP042198">
    <property type="protein sequence ID" value="QDS76084.1"/>
    <property type="molecule type" value="Genomic_DNA"/>
</dbReference>
<keyword evidence="1" id="KW-0479">Metal-binding</keyword>
<dbReference type="Pfam" id="PF14737">
    <property type="entry name" value="DUF4470"/>
    <property type="match status" value="1"/>
</dbReference>
<protein>
    <recommendedName>
        <fullName evidence="5">MYND-type domain-containing protein</fullName>
    </recommendedName>
</protein>
<evidence type="ECO:0000256" key="2">
    <source>
        <dbReference type="ARBA" id="ARBA00022771"/>
    </source>
</evidence>
<dbReference type="PROSITE" id="PS50865">
    <property type="entry name" value="ZF_MYND_2"/>
    <property type="match status" value="1"/>
</dbReference>
<dbReference type="PANTHER" id="PTHR10237">
    <property type="entry name" value="DEFORMED EPIDERMAL AUTOREGULATORY FACTOR 1 HOMOLOG SUPPRESSIN"/>
    <property type="match status" value="1"/>
</dbReference>
<dbReference type="OrthoDB" id="432970at2759"/>
<name>A0A517LKC2_9PEZI</name>
<organism evidence="6 7">
    <name type="scientific">Venturia effusa</name>
    <dbReference type="NCBI Taxonomy" id="50376"/>
    <lineage>
        <taxon>Eukaryota</taxon>
        <taxon>Fungi</taxon>
        <taxon>Dikarya</taxon>
        <taxon>Ascomycota</taxon>
        <taxon>Pezizomycotina</taxon>
        <taxon>Dothideomycetes</taxon>
        <taxon>Pleosporomycetidae</taxon>
        <taxon>Venturiales</taxon>
        <taxon>Venturiaceae</taxon>
        <taxon>Venturia</taxon>
    </lineage>
</organism>
<evidence type="ECO:0000313" key="6">
    <source>
        <dbReference type="EMBL" id="QDS76084.1"/>
    </source>
</evidence>
<dbReference type="PROSITE" id="PS01360">
    <property type="entry name" value="ZF_MYND_1"/>
    <property type="match status" value="1"/>
</dbReference>
<dbReference type="InterPro" id="IPR024119">
    <property type="entry name" value="TF_DEAF-1"/>
</dbReference>
<evidence type="ECO:0000256" key="4">
    <source>
        <dbReference type="PROSITE-ProRule" id="PRU00134"/>
    </source>
</evidence>
<dbReference type="PANTHER" id="PTHR10237:SF15">
    <property type="entry name" value="LD37257P"/>
    <property type="match status" value="1"/>
</dbReference>
<reference evidence="6 7" key="1">
    <citation type="submission" date="2019-07" db="EMBL/GenBank/DDBJ databases">
        <title>Finished genome of Venturia effusa.</title>
        <authorList>
            <person name="Young C.A."/>
            <person name="Cox M.P."/>
            <person name="Ganley A.R.D."/>
            <person name="David W.J."/>
        </authorList>
    </citation>
    <scope>NUCLEOTIDE SEQUENCE [LARGE SCALE GENOMIC DNA]</scope>
    <source>
        <strain evidence="7">albino</strain>
    </source>
</reference>
<proteinExistence type="predicted"/>
<gene>
    <name evidence="6" type="ORF">FKW77_006109</name>
</gene>
<dbReference type="Pfam" id="PF01753">
    <property type="entry name" value="zf-MYND"/>
    <property type="match status" value="1"/>
</dbReference>
<dbReference type="GO" id="GO:0008270">
    <property type="term" value="F:zinc ion binding"/>
    <property type="evidence" value="ECO:0007669"/>
    <property type="project" value="UniProtKB-KW"/>
</dbReference>
<keyword evidence="3" id="KW-0862">Zinc</keyword>
<evidence type="ECO:0000259" key="5">
    <source>
        <dbReference type="PROSITE" id="PS50865"/>
    </source>
</evidence>
<keyword evidence="7" id="KW-1185">Reference proteome</keyword>
<dbReference type="SUPFAM" id="SSF144232">
    <property type="entry name" value="HIT/MYND zinc finger-like"/>
    <property type="match status" value="1"/>
</dbReference>
<dbReference type="GO" id="GO:0005634">
    <property type="term" value="C:nucleus"/>
    <property type="evidence" value="ECO:0007669"/>
    <property type="project" value="TreeGrafter"/>
</dbReference>
<keyword evidence="2 4" id="KW-0863">Zinc-finger</keyword>
<dbReference type="Gene3D" id="6.10.140.2220">
    <property type="match status" value="1"/>
</dbReference>
<dbReference type="GO" id="GO:0000981">
    <property type="term" value="F:DNA-binding transcription factor activity, RNA polymerase II-specific"/>
    <property type="evidence" value="ECO:0007669"/>
    <property type="project" value="TreeGrafter"/>
</dbReference>
<accession>A0A517LKC2</accession>
<dbReference type="InterPro" id="IPR002893">
    <property type="entry name" value="Znf_MYND"/>
</dbReference>
<feature type="domain" description="MYND-type" evidence="5">
    <location>
        <begin position="1251"/>
        <end position="1293"/>
    </location>
</feature>
<evidence type="ECO:0000313" key="7">
    <source>
        <dbReference type="Proteomes" id="UP000316270"/>
    </source>
</evidence>
<dbReference type="Proteomes" id="UP000316270">
    <property type="component" value="Chromosome 14"/>
</dbReference>
<sequence length="1296" mass="143205">MAHPAIPDRVSFFYPIGNTPAVCLTRDIPRELPAKILLLGCGDVRNVLYTCYVDRDASRLMDITCCDIQPAVIARNICLLSLVLETNSIDQSQLIWDIYYHFYIDTTALNLLVEQSQKLVSFASSLESWKNSKYGSLFRFCDSGTFLKVVDIWRGYAVTDKTKQEKFSAKFRSDLNKSAEVKKSAVGSTGFVLSGFRSASPIAFNAMEELPKLHSDYQKYGTTTGRRSNEANPMFGSDGTLHYVMDPLFGFHLAPAYAPLASNSTFRPNAQKIHKTVNVAHLEFQAWTDAFRACAERLVFRFFAGDALCFCQTLQQIGCARGAGTQNIGMPRCFRKQNCYETLQLDCEDYAGKGDGPLQFTVIDTSNLVDHLGSINVIVATSPLLENKAFATLSVEVLVKQEKSQLEIVNHLLGGDCASMALLLGLIPVEYFTKATAVSSVDENLLNAVTNSDIRQGQMLVRISWKRTLSTASPASTPLFFNPSDLACLLYKTYLNMFQHENHTRLLSGGMNRDDLKRSLQSSQSQHYHRGSFANLLLVIKTTVAEGWGHVMDHLLGLLERDRLLMIGSNFLQELWVILHDRGVYDNAGLKSSFNTNLRDDILGSAQWKSPPPSARVILQIARSKLKFFTDIPAAKEGIHVFNCYLLSEDRTWQNNFAVLQFGFGKLTTSGQRGSPDFKISIEEDPQGWEGSSHLLVSFLTPSWMLERGKTIVSLFFQSSPTSLMMFSSALGMQLNIFSTSIADKANVFIMYNEPKSSSANTSGSSMSPLALSIPSNEKATATVKMTAHIDRHTDRIAFLAGHADIVSESVKAALQSGGKVEIEQVSPIHATIVIAGQHRIQVHFPVPVVCSNAKTRIARKSSYVEIIAPILGPTDHDSFSAFMHPMALEDGLPVSLNMSRTNLDGMATVDISQPAKIKWMHTHISLMLSEREKTLRLASLGLHDPPAPDLRVNFKEGLFSMFMHFTGTHDGVRQVEKGRVFAISDPKHGGIHIVVIASALCLDGGNGTIVLDAAAIPWTTTVASKTGPWISSLGERIMNIKVDEEELKLWKTLLPAYAERCRTWSHKKSCEYAKQNSIPLSVDLGETPLCSCGNGVFPANFILAPNTKKELPKWNTMAKYATRIAISPSFSVPMVEEQVGPKLMQHQAAPNKMTNKKDSELEALSKLMGDQDKMRSFMKAMEEKKSAQGTSFNLQAALKKGIEDFSKADQNGRAASKSKPKPFPGAQELGELEALEKAMADLMEKTKDGCSQCGKEKQDSGKALLKCAKCCKTKYCSPECQKADWKEHKKSCGKD</sequence>
<evidence type="ECO:0000256" key="1">
    <source>
        <dbReference type="ARBA" id="ARBA00022723"/>
    </source>
</evidence>